<dbReference type="EnsemblPlants" id="AES59783">
    <property type="protein sequence ID" value="AES59783"/>
    <property type="gene ID" value="MTR_1g025750"/>
</dbReference>
<dbReference type="PANTHER" id="PTHR11697:SF230">
    <property type="entry name" value="ZINC FINGER, MYM DOMAIN CONTAINING 1"/>
    <property type="match status" value="1"/>
</dbReference>
<reference evidence="3" key="3">
    <citation type="submission" date="2015-04" db="UniProtKB">
        <authorList>
            <consortium name="EnsemblPlants"/>
        </authorList>
    </citation>
    <scope>IDENTIFICATION</scope>
    <source>
        <strain evidence="3">cv. Jemalong A17</strain>
    </source>
</reference>
<keyword evidence="1" id="KW-0472">Membrane</keyword>
<proteinExistence type="predicted"/>
<dbReference type="HOGENOM" id="CLU_2530833_0_0_1"/>
<accession>G7I7T1</accession>
<keyword evidence="4" id="KW-1185">Reference proteome</keyword>
<organism evidence="2 4">
    <name type="scientific">Medicago truncatula</name>
    <name type="common">Barrel medic</name>
    <name type="synonym">Medicago tribuloides</name>
    <dbReference type="NCBI Taxonomy" id="3880"/>
    <lineage>
        <taxon>Eukaryota</taxon>
        <taxon>Viridiplantae</taxon>
        <taxon>Streptophyta</taxon>
        <taxon>Embryophyta</taxon>
        <taxon>Tracheophyta</taxon>
        <taxon>Spermatophyta</taxon>
        <taxon>Magnoliopsida</taxon>
        <taxon>eudicotyledons</taxon>
        <taxon>Gunneridae</taxon>
        <taxon>Pentapetalae</taxon>
        <taxon>rosids</taxon>
        <taxon>fabids</taxon>
        <taxon>Fabales</taxon>
        <taxon>Fabaceae</taxon>
        <taxon>Papilionoideae</taxon>
        <taxon>50 kb inversion clade</taxon>
        <taxon>NPAAA clade</taxon>
        <taxon>Hologalegina</taxon>
        <taxon>IRL clade</taxon>
        <taxon>Trifolieae</taxon>
        <taxon>Medicago</taxon>
    </lineage>
</organism>
<dbReference type="InterPro" id="IPR055298">
    <property type="entry name" value="AtLOH3-like"/>
</dbReference>
<keyword evidence="1" id="KW-1133">Transmembrane helix</keyword>
<keyword evidence="1 2" id="KW-0812">Transmembrane</keyword>
<reference evidence="2 4" key="2">
    <citation type="journal article" date="2014" name="BMC Genomics">
        <title>An improved genome release (version Mt4.0) for the model legume Medicago truncatula.</title>
        <authorList>
            <person name="Tang H."/>
            <person name="Krishnakumar V."/>
            <person name="Bidwell S."/>
            <person name="Rosen B."/>
            <person name="Chan A."/>
            <person name="Zhou S."/>
            <person name="Gentzbittel L."/>
            <person name="Childs K.L."/>
            <person name="Yandell M."/>
            <person name="Gundlach H."/>
            <person name="Mayer K.F."/>
            <person name="Schwartz D.C."/>
            <person name="Town C.D."/>
        </authorList>
    </citation>
    <scope>GENOME REANNOTATION</scope>
    <source>
        <strain evidence="3 4">cv. Jemalong A17</strain>
    </source>
</reference>
<name>G7I7T1_MEDTR</name>
<evidence type="ECO:0000313" key="3">
    <source>
        <dbReference type="EnsemblPlants" id="AES59783"/>
    </source>
</evidence>
<evidence type="ECO:0000313" key="4">
    <source>
        <dbReference type="Proteomes" id="UP000002051"/>
    </source>
</evidence>
<gene>
    <name evidence="2" type="ordered locus">MTR_1g025750</name>
</gene>
<dbReference type="PANTHER" id="PTHR11697">
    <property type="entry name" value="GENERAL TRANSCRIPTION FACTOR 2-RELATED ZINC FINGER PROTEIN"/>
    <property type="match status" value="1"/>
</dbReference>
<reference evidence="2 4" key="1">
    <citation type="journal article" date="2011" name="Nature">
        <title>The Medicago genome provides insight into the evolution of rhizobial symbioses.</title>
        <authorList>
            <person name="Young N.D."/>
            <person name="Debelle F."/>
            <person name="Oldroyd G.E."/>
            <person name="Geurts R."/>
            <person name="Cannon S.B."/>
            <person name="Udvardi M.K."/>
            <person name="Benedito V.A."/>
            <person name="Mayer K.F."/>
            <person name="Gouzy J."/>
            <person name="Schoof H."/>
            <person name="Van de Peer Y."/>
            <person name="Proost S."/>
            <person name="Cook D.R."/>
            <person name="Meyers B.C."/>
            <person name="Spannagl M."/>
            <person name="Cheung F."/>
            <person name="De Mita S."/>
            <person name="Krishnakumar V."/>
            <person name="Gundlach H."/>
            <person name="Zhou S."/>
            <person name="Mudge J."/>
            <person name="Bharti A.K."/>
            <person name="Murray J.D."/>
            <person name="Naoumkina M.A."/>
            <person name="Rosen B."/>
            <person name="Silverstein K.A."/>
            <person name="Tang H."/>
            <person name="Rombauts S."/>
            <person name="Zhao P.X."/>
            <person name="Zhou P."/>
            <person name="Barbe V."/>
            <person name="Bardou P."/>
            <person name="Bechner M."/>
            <person name="Bellec A."/>
            <person name="Berger A."/>
            <person name="Berges H."/>
            <person name="Bidwell S."/>
            <person name="Bisseling T."/>
            <person name="Choisne N."/>
            <person name="Couloux A."/>
            <person name="Denny R."/>
            <person name="Deshpande S."/>
            <person name="Dai X."/>
            <person name="Doyle J.J."/>
            <person name="Dudez A.M."/>
            <person name="Farmer A.D."/>
            <person name="Fouteau S."/>
            <person name="Franken C."/>
            <person name="Gibelin C."/>
            <person name="Gish J."/>
            <person name="Goldstein S."/>
            <person name="Gonzalez A.J."/>
            <person name="Green P.J."/>
            <person name="Hallab A."/>
            <person name="Hartog M."/>
            <person name="Hua A."/>
            <person name="Humphray S.J."/>
            <person name="Jeong D.H."/>
            <person name="Jing Y."/>
            <person name="Jocker A."/>
            <person name="Kenton S.M."/>
            <person name="Kim D.J."/>
            <person name="Klee K."/>
            <person name="Lai H."/>
            <person name="Lang C."/>
            <person name="Lin S."/>
            <person name="Macmil S.L."/>
            <person name="Magdelenat G."/>
            <person name="Matthews L."/>
            <person name="McCorrison J."/>
            <person name="Monaghan E.L."/>
            <person name="Mun J.H."/>
            <person name="Najar F.Z."/>
            <person name="Nicholson C."/>
            <person name="Noirot C."/>
            <person name="O'Bleness M."/>
            <person name="Paule C.R."/>
            <person name="Poulain J."/>
            <person name="Prion F."/>
            <person name="Qin B."/>
            <person name="Qu C."/>
            <person name="Retzel E.F."/>
            <person name="Riddle C."/>
            <person name="Sallet E."/>
            <person name="Samain S."/>
            <person name="Samson N."/>
            <person name="Sanders I."/>
            <person name="Saurat O."/>
            <person name="Scarpelli C."/>
            <person name="Schiex T."/>
            <person name="Segurens B."/>
            <person name="Severin A.J."/>
            <person name="Sherrier D.J."/>
            <person name="Shi R."/>
            <person name="Sims S."/>
            <person name="Singer S.R."/>
            <person name="Sinharoy S."/>
            <person name="Sterck L."/>
            <person name="Viollet A."/>
            <person name="Wang B.B."/>
            <person name="Wang K."/>
            <person name="Wang M."/>
            <person name="Wang X."/>
            <person name="Warfsmann J."/>
            <person name="Weissenbach J."/>
            <person name="White D.D."/>
            <person name="White J.D."/>
            <person name="Wiley G.B."/>
            <person name="Wincker P."/>
            <person name="Xing Y."/>
            <person name="Yang L."/>
            <person name="Yao Z."/>
            <person name="Ying F."/>
            <person name="Zhai J."/>
            <person name="Zhou L."/>
            <person name="Zuber A."/>
            <person name="Denarie J."/>
            <person name="Dixon R.A."/>
            <person name="May G.D."/>
            <person name="Schwartz D.C."/>
            <person name="Rogers J."/>
            <person name="Quetier F."/>
            <person name="Town C.D."/>
            <person name="Roe B.A."/>
        </authorList>
    </citation>
    <scope>NUCLEOTIDE SEQUENCE [LARGE SCALE GENOMIC DNA]</scope>
    <source>
        <strain evidence="2">A17</strain>
        <strain evidence="3 4">cv. Jemalong A17</strain>
    </source>
</reference>
<evidence type="ECO:0000313" key="2">
    <source>
        <dbReference type="EMBL" id="AES59783.1"/>
    </source>
</evidence>
<feature type="transmembrane region" description="Helical" evidence="1">
    <location>
        <begin position="40"/>
        <end position="62"/>
    </location>
</feature>
<sequence length="84" mass="9741">MRDFKPGGGQFQRVEHLACDLSLAIKSRSFKKLLETKSHIMYPLVYQLLNLTMILLVGTTTVKRSFYAMKVVKTRLCNQMKMNE</sequence>
<evidence type="ECO:0000256" key="1">
    <source>
        <dbReference type="SAM" id="Phobius"/>
    </source>
</evidence>
<dbReference type="AlphaFoldDB" id="G7I7T1"/>
<dbReference type="EMBL" id="CM001217">
    <property type="protein sequence ID" value="AES59783.1"/>
    <property type="molecule type" value="Genomic_DNA"/>
</dbReference>
<dbReference type="PaxDb" id="3880-AES59783"/>
<protein>
    <submittedName>
        <fullName evidence="2">Transmembrane protein, putative</fullName>
    </submittedName>
</protein>
<dbReference type="Proteomes" id="UP000002051">
    <property type="component" value="Unassembled WGS sequence"/>
</dbReference>